<keyword evidence="1" id="KW-0479">Metal-binding</keyword>
<evidence type="ECO:0000313" key="3">
    <source>
        <dbReference type="EMBL" id="KAH0628438.1"/>
    </source>
</evidence>
<organism evidence="3 4">
    <name type="scientific">Phrynosoma platyrhinos</name>
    <name type="common">Desert horned lizard</name>
    <dbReference type="NCBI Taxonomy" id="52577"/>
    <lineage>
        <taxon>Eukaryota</taxon>
        <taxon>Metazoa</taxon>
        <taxon>Chordata</taxon>
        <taxon>Craniata</taxon>
        <taxon>Vertebrata</taxon>
        <taxon>Euteleostomi</taxon>
        <taxon>Lepidosauria</taxon>
        <taxon>Squamata</taxon>
        <taxon>Bifurcata</taxon>
        <taxon>Unidentata</taxon>
        <taxon>Episquamata</taxon>
        <taxon>Toxicofera</taxon>
        <taxon>Iguania</taxon>
        <taxon>Phrynosomatidae</taxon>
        <taxon>Phrynosomatinae</taxon>
        <taxon>Phrynosoma</taxon>
    </lineage>
</organism>
<keyword evidence="4" id="KW-1185">Reference proteome</keyword>
<dbReference type="PANTHER" id="PTHR11964">
    <property type="entry name" value="S-ADENOSYLMETHIONINE SYNTHETASE"/>
    <property type="match status" value="1"/>
</dbReference>
<dbReference type="Proteomes" id="UP000826234">
    <property type="component" value="Unassembled WGS sequence"/>
</dbReference>
<dbReference type="InterPro" id="IPR022629">
    <property type="entry name" value="S-AdoMet_synt_central"/>
</dbReference>
<gene>
    <name evidence="3" type="ORF">JD844_009604</name>
</gene>
<feature type="domain" description="S-adenosylmethionine synthetase central" evidence="2">
    <location>
        <begin position="2"/>
        <end position="102"/>
    </location>
</feature>
<dbReference type="Gene3D" id="3.30.300.10">
    <property type="match status" value="1"/>
</dbReference>
<comment type="caution">
    <text evidence="3">The sequence shown here is derived from an EMBL/GenBank/DDBJ whole genome shotgun (WGS) entry which is preliminary data.</text>
</comment>
<dbReference type="InterPro" id="IPR002133">
    <property type="entry name" value="S-AdoMet_synthetase"/>
</dbReference>
<reference evidence="3 4" key="1">
    <citation type="journal article" date="2022" name="Gigascience">
        <title>A chromosome-level genome assembly and annotation of the desert horned lizard, Phrynosoma platyrhinos, provides insight into chromosomal rearrangements among reptiles.</title>
        <authorList>
            <person name="Koochekian N."/>
            <person name="Ascanio A."/>
            <person name="Farleigh K."/>
            <person name="Card D.C."/>
            <person name="Schield D.R."/>
            <person name="Castoe T.A."/>
            <person name="Jezkova T."/>
        </authorList>
    </citation>
    <scope>NUCLEOTIDE SEQUENCE [LARGE SCALE GENOMIC DNA]</scope>
    <source>
        <strain evidence="3">NK-2021</strain>
    </source>
</reference>
<proteinExistence type="predicted"/>
<evidence type="ECO:0000313" key="4">
    <source>
        <dbReference type="Proteomes" id="UP000826234"/>
    </source>
</evidence>
<dbReference type="SUPFAM" id="SSF55973">
    <property type="entry name" value="S-adenosylmethionine synthetase"/>
    <property type="match status" value="1"/>
</dbReference>
<name>A0ABQ7TFN0_PHRPL</name>
<dbReference type="Pfam" id="PF02772">
    <property type="entry name" value="S-AdoMet_synt_M"/>
    <property type="match status" value="1"/>
</dbReference>
<evidence type="ECO:0000256" key="1">
    <source>
        <dbReference type="ARBA" id="ARBA00022723"/>
    </source>
</evidence>
<dbReference type="EMBL" id="JAIPUX010000439">
    <property type="protein sequence ID" value="KAH0628438.1"/>
    <property type="molecule type" value="Genomic_DNA"/>
</dbReference>
<protein>
    <recommendedName>
        <fullName evidence="2">S-adenosylmethionine synthetase central domain-containing protein</fullName>
    </recommendedName>
</protein>
<evidence type="ECO:0000259" key="2">
    <source>
        <dbReference type="Pfam" id="PF02772"/>
    </source>
</evidence>
<accession>A0ABQ7TFN0</accession>
<feature type="non-terminal residue" evidence="3">
    <location>
        <position position="122"/>
    </location>
</feature>
<sequence length="122" mass="13862">MQGLMFGYATDETEECMPLTILLAHKLNAKIKSLERNGILPWLKPDGKTQLASMVTMEYQEIEGVLEPLHMHTLVISVHYAPGVPLEQMRKELVKEVIPAKYLDANKSTTSCPVKHFWKEVL</sequence>
<dbReference type="InterPro" id="IPR022636">
    <property type="entry name" value="S-AdoMet_synthetase_sfam"/>
</dbReference>